<evidence type="ECO:0000256" key="1">
    <source>
        <dbReference type="SAM" id="MobiDB-lite"/>
    </source>
</evidence>
<gene>
    <name evidence="2" type="ORF">SEA_TRINA_233</name>
</gene>
<reference evidence="3" key="1">
    <citation type="submission" date="2017-08" db="EMBL/GenBank/DDBJ databases">
        <authorList>
            <person name="de Groot N.N."/>
        </authorList>
    </citation>
    <scope>NUCLEOTIDE SEQUENCE [LARGE SCALE GENOMIC DNA]</scope>
</reference>
<evidence type="ECO:0000313" key="3">
    <source>
        <dbReference type="Proteomes" id="UP000231419"/>
    </source>
</evidence>
<protein>
    <submittedName>
        <fullName evidence="2">Uncharacterized protein</fullName>
    </submittedName>
</protein>
<proteinExistence type="predicted"/>
<dbReference type="EMBL" id="MF668286">
    <property type="protein sequence ID" value="ASZ75012.1"/>
    <property type="molecule type" value="Genomic_DNA"/>
</dbReference>
<sequence>MAKMLGDSSYIPKKRATIEKRQARRRETRRWKKDQVN</sequence>
<dbReference type="Proteomes" id="UP000231419">
    <property type="component" value="Segment"/>
</dbReference>
<evidence type="ECO:0000313" key="2">
    <source>
        <dbReference type="EMBL" id="ASZ75012.1"/>
    </source>
</evidence>
<name>A0A2D1A2H8_9CAUD</name>
<feature type="compositionally biased region" description="Basic residues" evidence="1">
    <location>
        <begin position="22"/>
        <end position="37"/>
    </location>
</feature>
<feature type="region of interest" description="Disordered" evidence="1">
    <location>
        <begin position="1"/>
        <end position="37"/>
    </location>
</feature>
<organism evidence="2 3">
    <name type="scientific">Rhodococcus phage Trina</name>
    <dbReference type="NCBI Taxonomy" id="2027905"/>
    <lineage>
        <taxon>Viruses</taxon>
        <taxon>Duplodnaviria</taxon>
        <taxon>Heunggongvirae</taxon>
        <taxon>Uroviricota</taxon>
        <taxon>Caudoviricetes</taxon>
        <taxon>Trinavirus</taxon>
        <taxon>Trinavirus trina</taxon>
    </lineage>
</organism>
<keyword evidence="3" id="KW-1185">Reference proteome</keyword>
<accession>A0A2D1A2H8</accession>